<evidence type="ECO:0000256" key="3">
    <source>
        <dbReference type="ARBA" id="ARBA00022833"/>
    </source>
</evidence>
<dbReference type="PROSITE" id="PS50950">
    <property type="entry name" value="ZF_THAP"/>
    <property type="match status" value="1"/>
</dbReference>
<dbReference type="SMART" id="SM00692">
    <property type="entry name" value="DM3"/>
    <property type="match status" value="1"/>
</dbReference>
<dbReference type="KEGG" id="char:122133412"/>
<proteinExistence type="predicted"/>
<organism evidence="8 9">
    <name type="scientific">Clupea harengus</name>
    <name type="common">Atlantic herring</name>
    <dbReference type="NCBI Taxonomy" id="7950"/>
    <lineage>
        <taxon>Eukaryota</taxon>
        <taxon>Metazoa</taxon>
        <taxon>Chordata</taxon>
        <taxon>Craniata</taxon>
        <taxon>Vertebrata</taxon>
        <taxon>Euteleostomi</taxon>
        <taxon>Actinopterygii</taxon>
        <taxon>Neopterygii</taxon>
        <taxon>Teleostei</taxon>
        <taxon>Clupei</taxon>
        <taxon>Clupeiformes</taxon>
        <taxon>Clupeoidei</taxon>
        <taxon>Clupeidae</taxon>
        <taxon>Clupea</taxon>
    </lineage>
</organism>
<dbReference type="PANTHER" id="PTHR31751">
    <property type="entry name" value="SI:CH211-108C17.2-RELATED-RELATED"/>
    <property type="match status" value="1"/>
</dbReference>
<dbReference type="RefSeq" id="XP_042565517.1">
    <property type="nucleotide sequence ID" value="XM_042709583.1"/>
</dbReference>
<keyword evidence="4 5" id="KW-0238">DNA-binding</keyword>
<evidence type="ECO:0000313" key="9">
    <source>
        <dbReference type="RefSeq" id="XP_042565517.1"/>
    </source>
</evidence>
<evidence type="ECO:0000256" key="5">
    <source>
        <dbReference type="PROSITE-ProRule" id="PRU00309"/>
    </source>
</evidence>
<dbReference type="InterPro" id="IPR006612">
    <property type="entry name" value="THAP_Znf"/>
</dbReference>
<keyword evidence="1" id="KW-0479">Metal-binding</keyword>
<dbReference type="PANTHER" id="PTHR31751:SF44">
    <property type="entry name" value="SI:CH211-211K8.4-RELATED"/>
    <property type="match status" value="1"/>
</dbReference>
<sequence length="309" mass="34188">MEKMKPSRCSVVGCTSQHKSVHNVPDSEETRVKWIEFIFNGNVPERIGKSLLVCASHFELDCFTNLGQYNAGLATRLTLQAGSVPSIRRSTDEAIESTSRVRHVACQTDSPKMCTVGTQLSVKTLRPHYKSTGTQKTVPCTDVGVGTSAVAFKASQPFLTSTPVKRPSKRPRLEEEEDNPFEGSSSMDFGEPQDSSYDPDDSVTVLTESADETMESSNPVHKTPTYIVYENCLLELFEVCPVCRRVTDVQTRRVGTFLSVEQKCPHCQFYRKWNSQPLLGSTPVGNIQLSAAVYATGASFFKLEKVIVN</sequence>
<dbReference type="Proteomes" id="UP000515152">
    <property type="component" value="Chromosome 13"/>
</dbReference>
<evidence type="ECO:0000256" key="2">
    <source>
        <dbReference type="ARBA" id="ARBA00022771"/>
    </source>
</evidence>
<reference evidence="9" key="1">
    <citation type="submission" date="2025-08" db="UniProtKB">
        <authorList>
            <consortium name="RefSeq"/>
        </authorList>
    </citation>
    <scope>IDENTIFICATION</scope>
</reference>
<dbReference type="GO" id="GO:0003677">
    <property type="term" value="F:DNA binding"/>
    <property type="evidence" value="ECO:0007669"/>
    <property type="project" value="UniProtKB-UniRule"/>
</dbReference>
<keyword evidence="3" id="KW-0862">Zinc</keyword>
<protein>
    <submittedName>
        <fullName evidence="9">Uncharacterized protein LOC122133412</fullName>
    </submittedName>
</protein>
<feature type="region of interest" description="Disordered" evidence="6">
    <location>
        <begin position="160"/>
        <end position="202"/>
    </location>
</feature>
<dbReference type="AlphaFoldDB" id="A0A8M1KNQ9"/>
<evidence type="ECO:0000256" key="4">
    <source>
        <dbReference type="ARBA" id="ARBA00023125"/>
    </source>
</evidence>
<keyword evidence="8" id="KW-1185">Reference proteome</keyword>
<evidence type="ECO:0000256" key="6">
    <source>
        <dbReference type="SAM" id="MobiDB-lite"/>
    </source>
</evidence>
<dbReference type="SMART" id="SM00980">
    <property type="entry name" value="THAP"/>
    <property type="match status" value="1"/>
</dbReference>
<accession>A0A8M1KNQ9</accession>
<gene>
    <name evidence="9" type="primary">LOC122133412</name>
</gene>
<dbReference type="GeneID" id="122133412"/>
<feature type="domain" description="THAP-type" evidence="7">
    <location>
        <begin position="5"/>
        <end position="88"/>
    </location>
</feature>
<dbReference type="OrthoDB" id="5967653at2759"/>
<evidence type="ECO:0000313" key="8">
    <source>
        <dbReference type="Proteomes" id="UP000515152"/>
    </source>
</evidence>
<dbReference type="Pfam" id="PF05485">
    <property type="entry name" value="THAP"/>
    <property type="match status" value="1"/>
</dbReference>
<dbReference type="GO" id="GO:0008270">
    <property type="term" value="F:zinc ion binding"/>
    <property type="evidence" value="ECO:0007669"/>
    <property type="project" value="UniProtKB-KW"/>
</dbReference>
<keyword evidence="2 5" id="KW-0863">Zinc-finger</keyword>
<evidence type="ECO:0000259" key="7">
    <source>
        <dbReference type="PROSITE" id="PS50950"/>
    </source>
</evidence>
<evidence type="ECO:0000256" key="1">
    <source>
        <dbReference type="ARBA" id="ARBA00022723"/>
    </source>
</evidence>
<name>A0A8M1KNQ9_CLUHA</name>